<organism evidence="1 2">
    <name type="scientific">Thioalbus denitrificans</name>
    <dbReference type="NCBI Taxonomy" id="547122"/>
    <lineage>
        <taxon>Bacteria</taxon>
        <taxon>Pseudomonadati</taxon>
        <taxon>Pseudomonadota</taxon>
        <taxon>Gammaproteobacteria</taxon>
        <taxon>Chromatiales</taxon>
        <taxon>Ectothiorhodospiraceae</taxon>
        <taxon>Thioalbus</taxon>
    </lineage>
</organism>
<proteinExistence type="predicted"/>
<gene>
    <name evidence="1" type="ORF">DFQ59_102555</name>
</gene>
<dbReference type="Proteomes" id="UP000252707">
    <property type="component" value="Unassembled WGS sequence"/>
</dbReference>
<dbReference type="OrthoDB" id="8564622at2"/>
<dbReference type="AlphaFoldDB" id="A0A369CGJ6"/>
<name>A0A369CGJ6_9GAMM</name>
<keyword evidence="2" id="KW-1185">Reference proteome</keyword>
<dbReference type="EMBL" id="QPJY01000002">
    <property type="protein sequence ID" value="RCX32195.1"/>
    <property type="molecule type" value="Genomic_DNA"/>
</dbReference>
<accession>A0A369CGJ6</accession>
<comment type="caution">
    <text evidence="1">The sequence shown here is derived from an EMBL/GenBank/DDBJ whole genome shotgun (WGS) entry which is preliminary data.</text>
</comment>
<evidence type="ECO:0000313" key="1">
    <source>
        <dbReference type="EMBL" id="RCX32195.1"/>
    </source>
</evidence>
<evidence type="ECO:0000313" key="2">
    <source>
        <dbReference type="Proteomes" id="UP000252707"/>
    </source>
</evidence>
<protein>
    <submittedName>
        <fullName evidence="1">Uncharacterized protein</fullName>
    </submittedName>
</protein>
<reference evidence="1 2" key="1">
    <citation type="submission" date="2018-07" db="EMBL/GenBank/DDBJ databases">
        <title>Genomic Encyclopedia of Type Strains, Phase IV (KMG-IV): sequencing the most valuable type-strain genomes for metagenomic binning, comparative biology and taxonomic classification.</title>
        <authorList>
            <person name="Goeker M."/>
        </authorList>
    </citation>
    <scope>NUCLEOTIDE SEQUENCE [LARGE SCALE GENOMIC DNA]</scope>
    <source>
        <strain evidence="1 2">DSM 26407</strain>
    </source>
</reference>
<sequence length="105" mass="11933">MHRAKTAEEYVELIRQALIEVEELRASFEWDLDDMSRIPGFLDPLEQSLAGLLKKMEAGTYIWADGDLPFMPLVRRNSTKIPFADLLDTINETHLKGLDVEQAGS</sequence>
<dbReference type="RefSeq" id="WP_114279009.1">
    <property type="nucleotide sequence ID" value="NZ_QPJY01000002.1"/>
</dbReference>